<dbReference type="OrthoDB" id="2382881at2759"/>
<feature type="transmembrane region" description="Helical" evidence="11">
    <location>
        <begin position="6"/>
        <end position="25"/>
    </location>
</feature>
<feature type="transmembrane region" description="Helical" evidence="11">
    <location>
        <begin position="92"/>
        <end position="117"/>
    </location>
</feature>
<evidence type="ECO:0000256" key="5">
    <source>
        <dbReference type="ARBA" id="ARBA00022737"/>
    </source>
</evidence>
<dbReference type="SUPFAM" id="SSF103506">
    <property type="entry name" value="Mitochondrial carrier"/>
    <property type="match status" value="1"/>
</dbReference>
<evidence type="ECO:0000256" key="8">
    <source>
        <dbReference type="ARBA" id="ARBA00023136"/>
    </source>
</evidence>
<organism evidence="12 13">
    <name type="scientific">Syncephalis pseudoplumigaleata</name>
    <dbReference type="NCBI Taxonomy" id="1712513"/>
    <lineage>
        <taxon>Eukaryota</taxon>
        <taxon>Fungi</taxon>
        <taxon>Fungi incertae sedis</taxon>
        <taxon>Zoopagomycota</taxon>
        <taxon>Zoopagomycotina</taxon>
        <taxon>Zoopagomycetes</taxon>
        <taxon>Zoopagales</taxon>
        <taxon>Piptocephalidaceae</taxon>
        <taxon>Syncephalis</taxon>
    </lineage>
</organism>
<evidence type="ECO:0000256" key="6">
    <source>
        <dbReference type="ARBA" id="ARBA00022989"/>
    </source>
</evidence>
<feature type="repeat" description="Solcar" evidence="9">
    <location>
        <begin position="202"/>
        <end position="290"/>
    </location>
</feature>
<dbReference type="InterPro" id="IPR002067">
    <property type="entry name" value="MCP"/>
</dbReference>
<keyword evidence="7" id="KW-0496">Mitochondrion</keyword>
<keyword evidence="3 10" id="KW-0813">Transport</keyword>
<dbReference type="InterPro" id="IPR023395">
    <property type="entry name" value="MCP_dom_sf"/>
</dbReference>
<dbReference type="GO" id="GO:0022857">
    <property type="term" value="F:transmembrane transporter activity"/>
    <property type="evidence" value="ECO:0007669"/>
    <property type="project" value="TreeGrafter"/>
</dbReference>
<sequence>DNRTVVAASCAAVTSVFCGFPFDSVKTRMQTHNYRSLTDCVRKTYRVEGVRGFFRAGIAPPLLTVSVLRATSFSVYERAKSSLYRLHGSSDVTLLSLGAIAFVAGGASGTAVAALSCPFELVKIQRQLQVLVWERQQRLVDPRSQPTWASVKEIVRLRGPLGLFYGLQSHLVRDLAGTGTYFAGYECIKRVLASIEGGNGRTSSGVHFLAGGLAGVFCWMLTFPLDLVKSLIQKDVTAVARHAPNGWQVARDIVRRSGFRGLYTGISVTLIRAFPIHALNFTVYEYVTERIQLFATPSNTPTLASMEAD</sequence>
<comment type="subcellular location">
    <subcellularLocation>
        <location evidence="1">Mitochondrion membrane</location>
        <topology evidence="1">Multi-pass membrane protein</topology>
    </subcellularLocation>
</comment>
<feature type="repeat" description="Solcar" evidence="9">
    <location>
        <begin position="2"/>
        <end position="82"/>
    </location>
</feature>
<accession>A0A4V1J1N0</accession>
<dbReference type="EMBL" id="KZ989675">
    <property type="protein sequence ID" value="RKP25629.1"/>
    <property type="molecule type" value="Genomic_DNA"/>
</dbReference>
<proteinExistence type="inferred from homology"/>
<gene>
    <name evidence="12" type="ORF">SYNPS1DRAFT_15397</name>
</gene>
<evidence type="ECO:0000256" key="9">
    <source>
        <dbReference type="PROSITE-ProRule" id="PRU00282"/>
    </source>
</evidence>
<evidence type="ECO:0000256" key="10">
    <source>
        <dbReference type="RuleBase" id="RU000488"/>
    </source>
</evidence>
<feature type="transmembrane region" description="Helical" evidence="11">
    <location>
        <begin position="52"/>
        <end position="72"/>
    </location>
</feature>
<keyword evidence="5" id="KW-0677">Repeat</keyword>
<dbReference type="InterPro" id="IPR050567">
    <property type="entry name" value="Mitochondrial_Carrier"/>
</dbReference>
<comment type="similarity">
    <text evidence="2 10">Belongs to the mitochondrial carrier (TC 2.A.29) family.</text>
</comment>
<evidence type="ECO:0000256" key="11">
    <source>
        <dbReference type="SAM" id="Phobius"/>
    </source>
</evidence>
<keyword evidence="4 9" id="KW-0812">Transmembrane</keyword>
<evidence type="ECO:0000256" key="2">
    <source>
        <dbReference type="ARBA" id="ARBA00006375"/>
    </source>
</evidence>
<protein>
    <submittedName>
        <fullName evidence="12">Mitochondrial carrier domain-containing protein</fullName>
    </submittedName>
</protein>
<evidence type="ECO:0000313" key="12">
    <source>
        <dbReference type="EMBL" id="RKP25629.1"/>
    </source>
</evidence>
<keyword evidence="6 11" id="KW-1133">Transmembrane helix</keyword>
<dbReference type="PROSITE" id="PS50920">
    <property type="entry name" value="SOLCAR"/>
    <property type="match status" value="3"/>
</dbReference>
<dbReference type="Proteomes" id="UP000278143">
    <property type="component" value="Unassembled WGS sequence"/>
</dbReference>
<evidence type="ECO:0000256" key="7">
    <source>
        <dbReference type="ARBA" id="ARBA00023128"/>
    </source>
</evidence>
<keyword evidence="8 9" id="KW-0472">Membrane</keyword>
<evidence type="ECO:0000313" key="13">
    <source>
        <dbReference type="Proteomes" id="UP000278143"/>
    </source>
</evidence>
<reference evidence="13" key="1">
    <citation type="journal article" date="2018" name="Nat. Microbiol.">
        <title>Leveraging single-cell genomics to expand the fungal tree of life.</title>
        <authorList>
            <person name="Ahrendt S.R."/>
            <person name="Quandt C.A."/>
            <person name="Ciobanu D."/>
            <person name="Clum A."/>
            <person name="Salamov A."/>
            <person name="Andreopoulos B."/>
            <person name="Cheng J.F."/>
            <person name="Woyke T."/>
            <person name="Pelin A."/>
            <person name="Henrissat B."/>
            <person name="Reynolds N.K."/>
            <person name="Benny G.L."/>
            <person name="Smith M.E."/>
            <person name="James T.Y."/>
            <person name="Grigoriev I.V."/>
        </authorList>
    </citation>
    <scope>NUCLEOTIDE SEQUENCE [LARGE SCALE GENOMIC DNA]</scope>
    <source>
        <strain evidence="13">Benny S71-1</strain>
    </source>
</reference>
<dbReference type="PRINTS" id="PR00926">
    <property type="entry name" value="MITOCARRIER"/>
</dbReference>
<name>A0A4V1J1N0_9FUNG</name>
<dbReference type="GO" id="GO:0031966">
    <property type="term" value="C:mitochondrial membrane"/>
    <property type="evidence" value="ECO:0007669"/>
    <property type="project" value="UniProtKB-SubCell"/>
</dbReference>
<evidence type="ECO:0000256" key="3">
    <source>
        <dbReference type="ARBA" id="ARBA00022448"/>
    </source>
</evidence>
<dbReference type="InterPro" id="IPR018108">
    <property type="entry name" value="MCP_transmembrane"/>
</dbReference>
<evidence type="ECO:0000256" key="1">
    <source>
        <dbReference type="ARBA" id="ARBA00004225"/>
    </source>
</evidence>
<evidence type="ECO:0000256" key="4">
    <source>
        <dbReference type="ARBA" id="ARBA00022692"/>
    </source>
</evidence>
<dbReference type="Pfam" id="PF00153">
    <property type="entry name" value="Mito_carr"/>
    <property type="match status" value="3"/>
</dbReference>
<dbReference type="Gene3D" id="1.50.40.10">
    <property type="entry name" value="Mitochondrial carrier domain"/>
    <property type="match status" value="2"/>
</dbReference>
<feature type="repeat" description="Solcar" evidence="9">
    <location>
        <begin position="96"/>
        <end position="191"/>
    </location>
</feature>
<dbReference type="PANTHER" id="PTHR45624">
    <property type="entry name" value="MITOCHONDRIAL BASIC AMINO ACIDS TRANSPORTER-RELATED"/>
    <property type="match status" value="1"/>
</dbReference>
<dbReference type="AlphaFoldDB" id="A0A4V1J1N0"/>
<feature type="non-terminal residue" evidence="12">
    <location>
        <position position="1"/>
    </location>
</feature>
<dbReference type="PANTHER" id="PTHR45624:SF9">
    <property type="entry name" value="CARRIER PROTEIN, PUTATIVE (AFU_ORTHOLOGUE AFUA_4G06390)-RELATED"/>
    <property type="match status" value="1"/>
</dbReference>
<keyword evidence="13" id="KW-1185">Reference proteome</keyword>